<protein>
    <recommendedName>
        <fullName evidence="7">Small ribosomal subunit protein bS18m</fullName>
    </recommendedName>
    <alternativeName>
        <fullName evidence="9">28S ribosomal protein S18-1, mitochondrial</fullName>
    </alternativeName>
    <alternativeName>
        <fullName evidence="8">28S ribosomal protein S18c, mitochondrial</fullName>
    </alternativeName>
</protein>
<dbReference type="Pfam" id="PF01084">
    <property type="entry name" value="Ribosomal_S18"/>
    <property type="match status" value="1"/>
</dbReference>
<evidence type="ECO:0000256" key="5">
    <source>
        <dbReference type="ARBA" id="ARBA00023128"/>
    </source>
</evidence>
<evidence type="ECO:0000256" key="3">
    <source>
        <dbReference type="ARBA" id="ARBA00022946"/>
    </source>
</evidence>
<dbReference type="InterPro" id="IPR001648">
    <property type="entry name" value="Ribosomal_bS18"/>
</dbReference>
<dbReference type="Proteomes" id="UP001474421">
    <property type="component" value="Unassembled WGS sequence"/>
</dbReference>
<dbReference type="PANTHER" id="PTHR13479">
    <property type="entry name" value="30S RIBOSOMAL PROTEIN S18"/>
    <property type="match status" value="1"/>
</dbReference>
<sequence length="171" mass="19435">MCCERDLIGRYFPIRSEPESCKGKKMAAVVGLVSFPKISGRFYYLFAAVRNGISAPGPGRSWKRESSSYSEQESNQADMPVLMENPYKELPKKCVLCGVTIDYKNIQLLSQFISPYTGHIHGQHITGLCTKKQKQIAKAIKRAHRMGFMSVMHKDPLFRNDPKLCNIKYPE</sequence>
<dbReference type="AlphaFoldDB" id="A0AAW1B9Q0"/>
<dbReference type="InterPro" id="IPR036870">
    <property type="entry name" value="Ribosomal_bS18_sf"/>
</dbReference>
<keyword evidence="4 10" id="KW-0689">Ribosomal protein</keyword>
<comment type="similarity">
    <text evidence="2">Belongs to the bacterial ribosomal protein bS18 family.</text>
</comment>
<dbReference type="Gene3D" id="4.10.640.10">
    <property type="entry name" value="Ribosomal protein S18"/>
    <property type="match status" value="1"/>
</dbReference>
<evidence type="ECO:0000256" key="7">
    <source>
        <dbReference type="ARBA" id="ARBA00035264"/>
    </source>
</evidence>
<evidence type="ECO:0000313" key="11">
    <source>
        <dbReference type="Proteomes" id="UP001474421"/>
    </source>
</evidence>
<keyword evidence="3" id="KW-0809">Transit peptide</keyword>
<keyword evidence="5" id="KW-0496">Mitochondrion</keyword>
<name>A0AAW1B9Q0_CROAD</name>
<dbReference type="PANTHER" id="PTHR13479:SF40">
    <property type="entry name" value="SMALL RIBOSOMAL SUBUNIT PROTEIN BS18M"/>
    <property type="match status" value="1"/>
</dbReference>
<evidence type="ECO:0000256" key="4">
    <source>
        <dbReference type="ARBA" id="ARBA00022980"/>
    </source>
</evidence>
<evidence type="ECO:0000256" key="2">
    <source>
        <dbReference type="ARBA" id="ARBA00005589"/>
    </source>
</evidence>
<dbReference type="NCBIfam" id="TIGR00165">
    <property type="entry name" value="S18"/>
    <property type="match status" value="1"/>
</dbReference>
<dbReference type="GO" id="GO:0005763">
    <property type="term" value="C:mitochondrial small ribosomal subunit"/>
    <property type="evidence" value="ECO:0007669"/>
    <property type="project" value="UniProtKB-ARBA"/>
</dbReference>
<dbReference type="GO" id="GO:0003735">
    <property type="term" value="F:structural constituent of ribosome"/>
    <property type="evidence" value="ECO:0007669"/>
    <property type="project" value="InterPro"/>
</dbReference>
<accession>A0AAW1B9Q0</accession>
<dbReference type="GO" id="GO:0005743">
    <property type="term" value="C:mitochondrial inner membrane"/>
    <property type="evidence" value="ECO:0007669"/>
    <property type="project" value="UniProtKB-ARBA"/>
</dbReference>
<dbReference type="EMBL" id="JAOTOJ010000007">
    <property type="protein sequence ID" value="KAK9398674.1"/>
    <property type="molecule type" value="Genomic_DNA"/>
</dbReference>
<comment type="caution">
    <text evidence="10">The sequence shown here is derived from an EMBL/GenBank/DDBJ whole genome shotgun (WGS) entry which is preliminary data.</text>
</comment>
<reference evidence="10 11" key="1">
    <citation type="journal article" date="2024" name="Proc. Natl. Acad. Sci. U.S.A.">
        <title>The genetic regulatory architecture and epigenomic basis for age-related changes in rattlesnake venom.</title>
        <authorList>
            <person name="Hogan M.P."/>
            <person name="Holding M.L."/>
            <person name="Nystrom G.S."/>
            <person name="Colston T.J."/>
            <person name="Bartlett D.A."/>
            <person name="Mason A.J."/>
            <person name="Ellsworth S.A."/>
            <person name="Rautsaw R.M."/>
            <person name="Lawrence K.C."/>
            <person name="Strickland J.L."/>
            <person name="He B."/>
            <person name="Fraser P."/>
            <person name="Margres M.J."/>
            <person name="Gilbert D.M."/>
            <person name="Gibbs H.L."/>
            <person name="Parkinson C.L."/>
            <person name="Rokyta D.R."/>
        </authorList>
    </citation>
    <scope>NUCLEOTIDE SEQUENCE [LARGE SCALE GENOMIC DNA]</scope>
    <source>
        <strain evidence="10">DRR0105</strain>
    </source>
</reference>
<evidence type="ECO:0000256" key="1">
    <source>
        <dbReference type="ARBA" id="ARBA00004173"/>
    </source>
</evidence>
<keyword evidence="6" id="KW-0687">Ribonucleoprotein</keyword>
<evidence type="ECO:0000256" key="6">
    <source>
        <dbReference type="ARBA" id="ARBA00023274"/>
    </source>
</evidence>
<dbReference type="FunFam" id="4.10.640.10:FF:000007">
    <property type="entry name" value="28S ribosomal protein S18c, mitochondrial"/>
    <property type="match status" value="1"/>
</dbReference>
<proteinExistence type="inferred from homology"/>
<keyword evidence="11" id="KW-1185">Reference proteome</keyword>
<dbReference type="GO" id="GO:0032543">
    <property type="term" value="P:mitochondrial translation"/>
    <property type="evidence" value="ECO:0007669"/>
    <property type="project" value="TreeGrafter"/>
</dbReference>
<comment type="subcellular location">
    <subcellularLocation>
        <location evidence="1">Mitochondrion</location>
    </subcellularLocation>
</comment>
<evidence type="ECO:0000313" key="10">
    <source>
        <dbReference type="EMBL" id="KAK9398674.1"/>
    </source>
</evidence>
<organism evidence="10 11">
    <name type="scientific">Crotalus adamanteus</name>
    <name type="common">Eastern diamondback rattlesnake</name>
    <dbReference type="NCBI Taxonomy" id="8729"/>
    <lineage>
        <taxon>Eukaryota</taxon>
        <taxon>Metazoa</taxon>
        <taxon>Chordata</taxon>
        <taxon>Craniata</taxon>
        <taxon>Vertebrata</taxon>
        <taxon>Euteleostomi</taxon>
        <taxon>Lepidosauria</taxon>
        <taxon>Squamata</taxon>
        <taxon>Bifurcata</taxon>
        <taxon>Unidentata</taxon>
        <taxon>Episquamata</taxon>
        <taxon>Toxicofera</taxon>
        <taxon>Serpentes</taxon>
        <taxon>Colubroidea</taxon>
        <taxon>Viperidae</taxon>
        <taxon>Crotalinae</taxon>
        <taxon>Crotalus</taxon>
    </lineage>
</organism>
<dbReference type="SUPFAM" id="SSF46911">
    <property type="entry name" value="Ribosomal protein S18"/>
    <property type="match status" value="1"/>
</dbReference>
<evidence type="ECO:0000256" key="9">
    <source>
        <dbReference type="ARBA" id="ARBA00080084"/>
    </source>
</evidence>
<evidence type="ECO:0000256" key="8">
    <source>
        <dbReference type="ARBA" id="ARBA00076783"/>
    </source>
</evidence>
<dbReference type="GO" id="GO:0070181">
    <property type="term" value="F:small ribosomal subunit rRNA binding"/>
    <property type="evidence" value="ECO:0007669"/>
    <property type="project" value="TreeGrafter"/>
</dbReference>
<gene>
    <name evidence="10" type="ORF">NXF25_013643</name>
</gene>